<evidence type="ECO:0000313" key="3">
    <source>
        <dbReference type="Proteomes" id="UP000050356"/>
    </source>
</evidence>
<comment type="caution">
    <text evidence="2">The sequence shown here is derived from an EMBL/GenBank/DDBJ whole genome shotgun (WGS) entry which is preliminary data.</text>
</comment>
<protein>
    <submittedName>
        <fullName evidence="2">MltA domain-containing protein</fullName>
    </submittedName>
</protein>
<accession>A0A0P9P4C8</accession>
<feature type="non-terminal residue" evidence="2">
    <location>
        <position position="99"/>
    </location>
</feature>
<dbReference type="EMBL" id="LJQA01000465">
    <property type="protein sequence ID" value="KPW93011.1"/>
    <property type="molecule type" value="Genomic_DNA"/>
</dbReference>
<proteinExistence type="predicted"/>
<evidence type="ECO:0000256" key="1">
    <source>
        <dbReference type="SAM" id="SignalP"/>
    </source>
</evidence>
<dbReference type="InterPro" id="IPR036908">
    <property type="entry name" value="RlpA-like_sf"/>
</dbReference>
<name>A0A0P9P4C8_PSESX</name>
<dbReference type="PROSITE" id="PS51257">
    <property type="entry name" value="PROKAR_LIPOPROTEIN"/>
    <property type="match status" value="1"/>
</dbReference>
<sequence>MLSFKPWFRGLALALPLAALLTACDKSDKPVTPPAPPHTTYSQAGWDALPAVSDADLQAGFASWRSACVRLKADAVWGPTCAAAGSLVAAPDAALIRTP</sequence>
<feature type="signal peptide" evidence="1">
    <location>
        <begin position="1"/>
        <end position="23"/>
    </location>
</feature>
<evidence type="ECO:0000313" key="2">
    <source>
        <dbReference type="EMBL" id="KPW93011.1"/>
    </source>
</evidence>
<gene>
    <name evidence="2" type="ORF">ALO50_04558</name>
</gene>
<dbReference type="AlphaFoldDB" id="A0A0P9P4C8"/>
<organism evidence="2 3">
    <name type="scientific">Pseudomonas syringae pv. cerasicola</name>
    <dbReference type="NCBI Taxonomy" id="264451"/>
    <lineage>
        <taxon>Bacteria</taxon>
        <taxon>Pseudomonadati</taxon>
        <taxon>Pseudomonadota</taxon>
        <taxon>Gammaproteobacteria</taxon>
        <taxon>Pseudomonadales</taxon>
        <taxon>Pseudomonadaceae</taxon>
        <taxon>Pseudomonas</taxon>
        <taxon>Pseudomonas syringae</taxon>
    </lineage>
</organism>
<feature type="chain" id="PRO_5006164913" evidence="1">
    <location>
        <begin position="24"/>
        <end position="99"/>
    </location>
</feature>
<dbReference type="Gene3D" id="2.40.40.10">
    <property type="entry name" value="RlpA-like domain"/>
    <property type="match status" value="1"/>
</dbReference>
<reference evidence="2 3" key="1">
    <citation type="submission" date="2015-09" db="EMBL/GenBank/DDBJ databases">
        <title>Genome announcement of multiple Pseudomonas syringae strains.</title>
        <authorList>
            <person name="Thakur S."/>
            <person name="Wang P.W."/>
            <person name="Gong Y."/>
            <person name="Weir B.S."/>
            <person name="Guttman D.S."/>
        </authorList>
    </citation>
    <scope>NUCLEOTIDE SEQUENCE [LARGE SCALE GENOMIC DNA]</scope>
    <source>
        <strain evidence="2 3">ICMP17524</strain>
    </source>
</reference>
<keyword evidence="1" id="KW-0732">Signal</keyword>
<dbReference type="Proteomes" id="UP000050356">
    <property type="component" value="Unassembled WGS sequence"/>
</dbReference>